<name>A0A0F9IKJ9_9ZZZZ</name>
<comment type="caution">
    <text evidence="1">The sequence shown here is derived from an EMBL/GenBank/DDBJ whole genome shotgun (WGS) entry which is preliminary data.</text>
</comment>
<dbReference type="AlphaFoldDB" id="A0A0F9IKJ9"/>
<accession>A0A0F9IKJ9</accession>
<protein>
    <submittedName>
        <fullName evidence="1">Uncharacterized protein</fullName>
    </submittedName>
</protein>
<proteinExistence type="predicted"/>
<reference evidence="1" key="1">
    <citation type="journal article" date="2015" name="Nature">
        <title>Complex archaea that bridge the gap between prokaryotes and eukaryotes.</title>
        <authorList>
            <person name="Spang A."/>
            <person name="Saw J.H."/>
            <person name="Jorgensen S.L."/>
            <person name="Zaremba-Niedzwiedzka K."/>
            <person name="Martijn J."/>
            <person name="Lind A.E."/>
            <person name="van Eijk R."/>
            <person name="Schleper C."/>
            <person name="Guy L."/>
            <person name="Ettema T.J."/>
        </authorList>
    </citation>
    <scope>NUCLEOTIDE SEQUENCE</scope>
</reference>
<dbReference type="EMBL" id="LAZR01012182">
    <property type="protein sequence ID" value="KKM28142.1"/>
    <property type="molecule type" value="Genomic_DNA"/>
</dbReference>
<sequence>MSEAKHTPLPWEVGRSGLTRAFTIFHRDTDGPTYVGAHGTYAQITEQNARLIVTSVNARPKVEELVTAVIMADQGDLEQADRANKLAREVEAMLGGK</sequence>
<gene>
    <name evidence="1" type="ORF">LCGC14_1567620</name>
</gene>
<organism evidence="1">
    <name type="scientific">marine sediment metagenome</name>
    <dbReference type="NCBI Taxonomy" id="412755"/>
    <lineage>
        <taxon>unclassified sequences</taxon>
        <taxon>metagenomes</taxon>
        <taxon>ecological metagenomes</taxon>
    </lineage>
</organism>
<evidence type="ECO:0000313" key="1">
    <source>
        <dbReference type="EMBL" id="KKM28142.1"/>
    </source>
</evidence>